<organism evidence="5 6">
    <name type="scientific">Microthyrium microscopicum</name>
    <dbReference type="NCBI Taxonomy" id="703497"/>
    <lineage>
        <taxon>Eukaryota</taxon>
        <taxon>Fungi</taxon>
        <taxon>Dikarya</taxon>
        <taxon>Ascomycota</taxon>
        <taxon>Pezizomycotina</taxon>
        <taxon>Dothideomycetes</taxon>
        <taxon>Dothideomycetes incertae sedis</taxon>
        <taxon>Microthyriales</taxon>
        <taxon>Microthyriaceae</taxon>
        <taxon>Microthyrium</taxon>
    </lineage>
</organism>
<accession>A0A6A6TWQ4</accession>
<dbReference type="Gene3D" id="2.60.120.620">
    <property type="entry name" value="q2cbj1_9rhob like domain"/>
    <property type="match status" value="1"/>
</dbReference>
<dbReference type="EMBL" id="MU004246">
    <property type="protein sequence ID" value="KAF2663393.1"/>
    <property type="molecule type" value="Genomic_DNA"/>
</dbReference>
<keyword evidence="4" id="KW-0408">Iron</keyword>
<dbReference type="PANTHER" id="PTHR20883">
    <property type="entry name" value="PHYTANOYL-COA DIOXYGENASE DOMAIN CONTAINING 1"/>
    <property type="match status" value="1"/>
</dbReference>
<sequence length="429" mass="46958">MAEAKHITTYEKSDGDLGPLMALLLANQNNNNSDILAADSIALELKTAVPEPQTVAIEDDQRAENLDMESDDDGPLLFALLLNNQNNNNNPNANPSANNSDILATQTVALELKGEELTANPILRLRGEASAKCRGGLDQEQLQFWKNYGYLVIPDALSAETTLALLQNVHDTAKAMAVGGDQVQMHLYVPGQESYVSPVGRALATLTKHAFNPEAEPLQRIQRLGCGVHRVMPAFRKTVLDPFHGDIAKSLGYKDPRVTQSLVIVKAAEVGARVIPHQDGCSGFTDPPSCATFWYALEDTTIENGCLQVAPGSHRSQPLTRRCKRDDTGKAEFVELDTPVFAKIDGTTDDTVPKRDDNGGYVYEKLEVKAGTLILMHGNIMHTSSANESRKSRVAFNFGIVEGTHDWKKDAYLQPYEGQMEFEKLPSSK</sequence>
<dbReference type="SUPFAM" id="SSF51197">
    <property type="entry name" value="Clavaminate synthase-like"/>
    <property type="match status" value="1"/>
</dbReference>
<keyword evidence="3" id="KW-0479">Metal-binding</keyword>
<proteinExistence type="inferred from homology"/>
<reference evidence="5" key="1">
    <citation type="journal article" date="2020" name="Stud. Mycol.">
        <title>101 Dothideomycetes genomes: a test case for predicting lifestyles and emergence of pathogens.</title>
        <authorList>
            <person name="Haridas S."/>
            <person name="Albert R."/>
            <person name="Binder M."/>
            <person name="Bloem J."/>
            <person name="Labutti K."/>
            <person name="Salamov A."/>
            <person name="Andreopoulos B."/>
            <person name="Baker S."/>
            <person name="Barry K."/>
            <person name="Bills G."/>
            <person name="Bluhm B."/>
            <person name="Cannon C."/>
            <person name="Castanera R."/>
            <person name="Culley D."/>
            <person name="Daum C."/>
            <person name="Ezra D."/>
            <person name="Gonzalez J."/>
            <person name="Henrissat B."/>
            <person name="Kuo A."/>
            <person name="Liang C."/>
            <person name="Lipzen A."/>
            <person name="Lutzoni F."/>
            <person name="Magnuson J."/>
            <person name="Mondo S."/>
            <person name="Nolan M."/>
            <person name="Ohm R."/>
            <person name="Pangilinan J."/>
            <person name="Park H.-J."/>
            <person name="Ramirez L."/>
            <person name="Alfaro M."/>
            <person name="Sun H."/>
            <person name="Tritt A."/>
            <person name="Yoshinaga Y."/>
            <person name="Zwiers L.-H."/>
            <person name="Turgeon B."/>
            <person name="Goodwin S."/>
            <person name="Spatafora J."/>
            <person name="Crous P."/>
            <person name="Grigoriev I."/>
        </authorList>
    </citation>
    <scope>NUCLEOTIDE SEQUENCE</scope>
    <source>
        <strain evidence="5">CBS 115976</strain>
    </source>
</reference>
<dbReference type="Pfam" id="PF05721">
    <property type="entry name" value="PhyH"/>
    <property type="match status" value="1"/>
</dbReference>
<name>A0A6A6TWQ4_9PEZI</name>
<dbReference type="Proteomes" id="UP000799302">
    <property type="component" value="Unassembled WGS sequence"/>
</dbReference>
<evidence type="ECO:0000256" key="1">
    <source>
        <dbReference type="ARBA" id="ARBA00001962"/>
    </source>
</evidence>
<dbReference type="OrthoDB" id="445007at2759"/>
<evidence type="ECO:0000256" key="4">
    <source>
        <dbReference type="ARBA" id="ARBA00023004"/>
    </source>
</evidence>
<gene>
    <name evidence="5" type="ORF">BT63DRAFT_484451</name>
</gene>
<evidence type="ECO:0000313" key="6">
    <source>
        <dbReference type="Proteomes" id="UP000799302"/>
    </source>
</evidence>
<evidence type="ECO:0000256" key="3">
    <source>
        <dbReference type="ARBA" id="ARBA00022723"/>
    </source>
</evidence>
<dbReference type="GO" id="GO:0046872">
    <property type="term" value="F:metal ion binding"/>
    <property type="evidence" value="ECO:0007669"/>
    <property type="project" value="UniProtKB-KW"/>
</dbReference>
<dbReference type="AlphaFoldDB" id="A0A6A6TWQ4"/>
<protein>
    <submittedName>
        <fullName evidence="5">PhyH-domain-containing protein</fullName>
    </submittedName>
</protein>
<comment type="cofactor">
    <cofactor evidence="1">
        <name>Fe cation</name>
        <dbReference type="ChEBI" id="CHEBI:24875"/>
    </cofactor>
</comment>
<evidence type="ECO:0000313" key="5">
    <source>
        <dbReference type="EMBL" id="KAF2663393.1"/>
    </source>
</evidence>
<keyword evidence="6" id="KW-1185">Reference proteome</keyword>
<comment type="similarity">
    <text evidence="2">Belongs to the PhyH family.</text>
</comment>
<dbReference type="InterPro" id="IPR008775">
    <property type="entry name" value="Phytyl_CoA_dOase-like"/>
</dbReference>
<evidence type="ECO:0000256" key="2">
    <source>
        <dbReference type="ARBA" id="ARBA00005830"/>
    </source>
</evidence>
<dbReference type="PANTHER" id="PTHR20883:SF15">
    <property type="entry name" value="PHYTANOYL-COA DIOXYGENASE DOMAIN-CONTAINING PROTEIN 1"/>
    <property type="match status" value="1"/>
</dbReference>